<feature type="transmembrane region" description="Helical" evidence="1">
    <location>
        <begin position="133"/>
        <end position="157"/>
    </location>
</feature>
<dbReference type="AlphaFoldDB" id="A0A9X3I9E9"/>
<keyword evidence="1" id="KW-1133">Transmembrane helix</keyword>
<dbReference type="EMBL" id="JAPJUH010000002">
    <property type="protein sequence ID" value="MCX3264929.1"/>
    <property type="molecule type" value="Genomic_DNA"/>
</dbReference>
<name>A0A9X3I9E9_9SPHI</name>
<reference evidence="2" key="1">
    <citation type="submission" date="2022-11" db="EMBL/GenBank/DDBJ databases">
        <authorList>
            <person name="Graham C."/>
            <person name="Newman J.D."/>
        </authorList>
    </citation>
    <scope>NUCLEOTIDE SEQUENCE</scope>
    <source>
        <strain evidence="2">DSM 19486</strain>
    </source>
</reference>
<comment type="caution">
    <text evidence="2">The sequence shown here is derived from an EMBL/GenBank/DDBJ whole genome shotgun (WGS) entry which is preliminary data.</text>
</comment>
<sequence length="161" mass="17248">MKKLDLLELEFEMDVILNDYLSTIKGGGGEGPGDDWLNFGGYGNPMHPIELDTVSISPSKPGFTDHVLYQALSWADASIGLSFSASEASAVYMGTAMPGWFSAASEGMAWVGVLDNASQFIDHPNWQDAAQMMIGATLIVVAGPELMLIGSAGLFIWEIIE</sequence>
<evidence type="ECO:0000313" key="3">
    <source>
        <dbReference type="Proteomes" id="UP001142592"/>
    </source>
</evidence>
<dbReference type="Proteomes" id="UP001142592">
    <property type="component" value="Unassembled WGS sequence"/>
</dbReference>
<evidence type="ECO:0000256" key="1">
    <source>
        <dbReference type="SAM" id="Phobius"/>
    </source>
</evidence>
<evidence type="ECO:0000313" key="2">
    <source>
        <dbReference type="EMBL" id="MCX3264929.1"/>
    </source>
</evidence>
<accession>A0A9X3I9E9</accession>
<keyword evidence="3" id="KW-1185">Reference proteome</keyword>
<protein>
    <submittedName>
        <fullName evidence="2">Uncharacterized protein</fullName>
    </submittedName>
</protein>
<keyword evidence="1" id="KW-0812">Transmembrane</keyword>
<gene>
    <name evidence="2" type="ORF">OQZ29_09245</name>
</gene>
<dbReference type="RefSeq" id="WP_010603092.1">
    <property type="nucleotide sequence ID" value="NZ_JAPJUH010000002.1"/>
</dbReference>
<organism evidence="2 3">
    <name type="scientific">Pedobacter agri</name>
    <dbReference type="NCBI Taxonomy" id="454586"/>
    <lineage>
        <taxon>Bacteria</taxon>
        <taxon>Pseudomonadati</taxon>
        <taxon>Bacteroidota</taxon>
        <taxon>Sphingobacteriia</taxon>
        <taxon>Sphingobacteriales</taxon>
        <taxon>Sphingobacteriaceae</taxon>
        <taxon>Pedobacter</taxon>
    </lineage>
</organism>
<keyword evidence="1" id="KW-0472">Membrane</keyword>
<proteinExistence type="predicted"/>